<feature type="transmembrane region" description="Helical" evidence="1">
    <location>
        <begin position="81"/>
        <end position="97"/>
    </location>
</feature>
<dbReference type="EMBL" id="FNPR01000002">
    <property type="protein sequence ID" value="SDY43075.1"/>
    <property type="molecule type" value="Genomic_DNA"/>
</dbReference>
<keyword evidence="3" id="KW-1185">Reference proteome</keyword>
<evidence type="ECO:0000313" key="2">
    <source>
        <dbReference type="EMBL" id="SDY43075.1"/>
    </source>
</evidence>
<organism evidence="2 3">
    <name type="scientific">Lentibacter algarum</name>
    <dbReference type="NCBI Taxonomy" id="576131"/>
    <lineage>
        <taxon>Bacteria</taxon>
        <taxon>Pseudomonadati</taxon>
        <taxon>Pseudomonadota</taxon>
        <taxon>Alphaproteobacteria</taxon>
        <taxon>Rhodobacterales</taxon>
        <taxon>Roseobacteraceae</taxon>
        <taxon>Lentibacter</taxon>
    </lineage>
</organism>
<protein>
    <submittedName>
        <fullName evidence="2">Rod shape-determining protein MreD</fullName>
    </submittedName>
</protein>
<dbReference type="Proteomes" id="UP000199026">
    <property type="component" value="Unassembled WGS sequence"/>
</dbReference>
<reference evidence="2 3" key="1">
    <citation type="submission" date="2016-10" db="EMBL/GenBank/DDBJ databases">
        <authorList>
            <person name="de Groot N.N."/>
        </authorList>
    </citation>
    <scope>NUCLEOTIDE SEQUENCE [LARGE SCALE GENOMIC DNA]</scope>
    <source>
        <strain evidence="2 3">DSM 24677</strain>
    </source>
</reference>
<accession>A0A1H3JU85</accession>
<sequence length="179" mass="19731">MTENTVSRLWFMRTMFILLSVGVIFLHLLPLSTLPGTLAAPDIILALAFCWALRRPEFVPALLIGLVMLFADLMMSRPPGLFAAIALVAVEMLKARASQLRNTPFSVEWITASMAIAAVIVGYRLILMLLLVESFALSTALVQILFTILIYPVVIGVSWVFFGLRKPTLGEVNALGQRL</sequence>
<keyword evidence="1" id="KW-0812">Transmembrane</keyword>
<feature type="transmembrane region" description="Helical" evidence="1">
    <location>
        <begin position="144"/>
        <end position="164"/>
    </location>
</feature>
<proteinExistence type="predicted"/>
<evidence type="ECO:0000256" key="1">
    <source>
        <dbReference type="SAM" id="Phobius"/>
    </source>
</evidence>
<dbReference type="STRING" id="576131.SAMN05444486_102153"/>
<gene>
    <name evidence="2" type="ORF">SAMN05444486_102153</name>
</gene>
<dbReference type="GeneID" id="78124231"/>
<feature type="transmembrane region" description="Helical" evidence="1">
    <location>
        <begin position="109"/>
        <end position="132"/>
    </location>
</feature>
<feature type="transmembrane region" description="Helical" evidence="1">
    <location>
        <begin position="9"/>
        <end position="28"/>
    </location>
</feature>
<dbReference type="AlphaFoldDB" id="A0A1H3JU85"/>
<keyword evidence="1" id="KW-0472">Membrane</keyword>
<dbReference type="RefSeq" id="WP_089889484.1">
    <property type="nucleotide sequence ID" value="NZ_CALJFH010000006.1"/>
</dbReference>
<name>A0A1H3JU85_9RHOB</name>
<dbReference type="OrthoDB" id="7629477at2"/>
<keyword evidence="1" id="KW-1133">Transmembrane helix</keyword>
<evidence type="ECO:0000313" key="3">
    <source>
        <dbReference type="Proteomes" id="UP000199026"/>
    </source>
</evidence>